<reference evidence="7 8" key="1">
    <citation type="submission" date="2023-11" db="EMBL/GenBank/DDBJ databases">
        <title>Plant-associative lifestyle of Vibrio porteresiae and its evolutionary dynamics.</title>
        <authorList>
            <person name="Rameshkumar N."/>
            <person name="Kirti K."/>
        </authorList>
    </citation>
    <scope>NUCLEOTIDE SEQUENCE [LARGE SCALE GENOMIC DNA]</scope>
    <source>
        <strain evidence="7 8">MSSRF38</strain>
    </source>
</reference>
<dbReference type="PROSITE" id="PS50937">
    <property type="entry name" value="HTH_MERR_2"/>
    <property type="match status" value="1"/>
</dbReference>
<evidence type="ECO:0000256" key="3">
    <source>
        <dbReference type="ARBA" id="ARBA00023004"/>
    </source>
</evidence>
<organism evidence="7 8">
    <name type="scientific">Vibrio mangrovi</name>
    <dbReference type="NCBI Taxonomy" id="474394"/>
    <lineage>
        <taxon>Bacteria</taxon>
        <taxon>Pseudomonadati</taxon>
        <taxon>Pseudomonadota</taxon>
        <taxon>Gammaproteobacteria</taxon>
        <taxon>Vibrionales</taxon>
        <taxon>Vibrionaceae</taxon>
        <taxon>Vibrio</taxon>
    </lineage>
</organism>
<dbReference type="InterPro" id="IPR010211">
    <property type="entry name" value="Redox-sen_tscrpt-act_SoxR"/>
</dbReference>
<dbReference type="Gene3D" id="1.10.1660.10">
    <property type="match status" value="1"/>
</dbReference>
<evidence type="ECO:0000256" key="5">
    <source>
        <dbReference type="ARBA" id="ARBA00023125"/>
    </source>
</evidence>
<dbReference type="PRINTS" id="PR00040">
    <property type="entry name" value="HTHMERR"/>
</dbReference>
<dbReference type="PROSITE" id="PS00552">
    <property type="entry name" value="HTH_MERR_1"/>
    <property type="match status" value="1"/>
</dbReference>
<dbReference type="NCBIfam" id="TIGR01950">
    <property type="entry name" value="SoxR"/>
    <property type="match status" value="1"/>
</dbReference>
<keyword evidence="3" id="KW-0408">Iron</keyword>
<keyword evidence="4" id="KW-0411">Iron-sulfur</keyword>
<protein>
    <recommendedName>
        <fullName evidence="1">Redox-sensitive transcriptional activator SoxR</fullName>
    </recommendedName>
</protein>
<keyword evidence="2" id="KW-0001">2Fe-2S</keyword>
<dbReference type="InterPro" id="IPR047057">
    <property type="entry name" value="MerR_fam"/>
</dbReference>
<keyword evidence="8" id="KW-1185">Reference proteome</keyword>
<dbReference type="InterPro" id="IPR009061">
    <property type="entry name" value="DNA-bd_dom_put_sf"/>
</dbReference>
<name>A0ABU4I6B3_9VIBR</name>
<keyword evidence="5" id="KW-0238">DNA-binding</keyword>
<accession>A0ABU4I6B3</accession>
<proteinExistence type="predicted"/>
<comment type="caution">
    <text evidence="7">The sequence shown here is derived from an EMBL/GenBank/DDBJ whole genome shotgun (WGS) entry which is preliminary data.</text>
</comment>
<feature type="domain" description="HTH merR-type" evidence="6">
    <location>
        <begin position="9"/>
        <end position="77"/>
    </location>
</feature>
<evidence type="ECO:0000313" key="7">
    <source>
        <dbReference type="EMBL" id="MDW6003506.1"/>
    </source>
</evidence>
<dbReference type="CDD" id="cd01110">
    <property type="entry name" value="HTH_SoxR"/>
    <property type="match status" value="1"/>
</dbReference>
<dbReference type="EMBL" id="JAWRCO010000001">
    <property type="protein sequence ID" value="MDW6003506.1"/>
    <property type="molecule type" value="Genomic_DNA"/>
</dbReference>
<dbReference type="PANTHER" id="PTHR30204">
    <property type="entry name" value="REDOX-CYCLING DRUG-SENSING TRANSCRIPTIONAL ACTIVATOR SOXR"/>
    <property type="match status" value="1"/>
</dbReference>
<evidence type="ECO:0000259" key="6">
    <source>
        <dbReference type="PROSITE" id="PS50937"/>
    </source>
</evidence>
<dbReference type="SMART" id="SM00422">
    <property type="entry name" value="HTH_MERR"/>
    <property type="match status" value="1"/>
</dbReference>
<evidence type="ECO:0000256" key="2">
    <source>
        <dbReference type="ARBA" id="ARBA00022714"/>
    </source>
</evidence>
<keyword evidence="2" id="KW-0479">Metal-binding</keyword>
<dbReference type="Pfam" id="PF13411">
    <property type="entry name" value="MerR_1"/>
    <property type="match status" value="1"/>
</dbReference>
<dbReference type="InterPro" id="IPR000551">
    <property type="entry name" value="MerR-type_HTH_dom"/>
</dbReference>
<evidence type="ECO:0000256" key="1">
    <source>
        <dbReference type="ARBA" id="ARBA00014474"/>
    </source>
</evidence>
<dbReference type="PANTHER" id="PTHR30204:SF0">
    <property type="entry name" value="REDOX-SENSITIVE TRANSCRIPTIONAL ACTIVATOR SOXR"/>
    <property type="match status" value="1"/>
</dbReference>
<evidence type="ECO:0000313" key="8">
    <source>
        <dbReference type="Proteomes" id="UP001283366"/>
    </source>
</evidence>
<evidence type="ECO:0000256" key="4">
    <source>
        <dbReference type="ARBA" id="ARBA00023014"/>
    </source>
</evidence>
<dbReference type="SUPFAM" id="SSF46955">
    <property type="entry name" value="Putative DNA-binding domain"/>
    <property type="match status" value="1"/>
</dbReference>
<gene>
    <name evidence="7" type="primary">soxR</name>
    <name evidence="7" type="ORF">SBX37_11670</name>
</gene>
<dbReference type="Proteomes" id="UP001283366">
    <property type="component" value="Unassembled WGS sequence"/>
</dbReference>
<sequence>MAAMDKSGTLSVGELAKRSGVAVSALHFYEAKGLISATRTHGNQRRYERSVLRRIAIIRIAQRAGLSLAELKQYFDKVPEKHISAADWGHLGQEWHDMLSERINMLLQLRDQIGECIGCGCLSLKDCPLRNPDDVMGKKGTGAQRLIQKAEQAKSE</sequence>